<dbReference type="AlphaFoldDB" id="A0A438J893"/>
<gene>
    <name evidence="9" type="primary">STP7_5</name>
    <name evidence="9" type="ORF">CK203_020167</name>
</gene>
<evidence type="ECO:0000259" key="8">
    <source>
        <dbReference type="PROSITE" id="PS50850"/>
    </source>
</evidence>
<dbReference type="Proteomes" id="UP000288805">
    <property type="component" value="Unassembled WGS sequence"/>
</dbReference>
<comment type="caution">
    <text evidence="9">The sequence shown here is derived from an EMBL/GenBank/DDBJ whole genome shotgun (WGS) entry which is preliminary data.</text>
</comment>
<evidence type="ECO:0000313" key="9">
    <source>
        <dbReference type="EMBL" id="RVX05126.1"/>
    </source>
</evidence>
<evidence type="ECO:0000256" key="7">
    <source>
        <dbReference type="SAM" id="Phobius"/>
    </source>
</evidence>
<dbReference type="InterPro" id="IPR036259">
    <property type="entry name" value="MFS_trans_sf"/>
</dbReference>
<organism evidence="9 10">
    <name type="scientific">Vitis vinifera</name>
    <name type="common">Grape</name>
    <dbReference type="NCBI Taxonomy" id="29760"/>
    <lineage>
        <taxon>Eukaryota</taxon>
        <taxon>Viridiplantae</taxon>
        <taxon>Streptophyta</taxon>
        <taxon>Embryophyta</taxon>
        <taxon>Tracheophyta</taxon>
        <taxon>Spermatophyta</taxon>
        <taxon>Magnoliopsida</taxon>
        <taxon>eudicotyledons</taxon>
        <taxon>Gunneridae</taxon>
        <taxon>Pentapetalae</taxon>
        <taxon>rosids</taxon>
        <taxon>Vitales</taxon>
        <taxon>Vitaceae</taxon>
        <taxon>Viteae</taxon>
        <taxon>Vitis</taxon>
    </lineage>
</organism>
<evidence type="ECO:0000256" key="1">
    <source>
        <dbReference type="ARBA" id="ARBA00004141"/>
    </source>
</evidence>
<dbReference type="InterPro" id="IPR020846">
    <property type="entry name" value="MFS_dom"/>
</dbReference>
<feature type="domain" description="Major facilitator superfamily (MFS) profile" evidence="8">
    <location>
        <begin position="1"/>
        <end position="248"/>
    </location>
</feature>
<dbReference type="EMBL" id="QGNW01000057">
    <property type="protein sequence ID" value="RVX05126.1"/>
    <property type="molecule type" value="Genomic_DNA"/>
</dbReference>
<dbReference type="GO" id="GO:0016020">
    <property type="term" value="C:membrane"/>
    <property type="evidence" value="ECO:0007669"/>
    <property type="project" value="UniProtKB-SubCell"/>
</dbReference>
<feature type="transmembrane region" description="Helical" evidence="7">
    <location>
        <begin position="150"/>
        <end position="175"/>
    </location>
</feature>
<evidence type="ECO:0000256" key="3">
    <source>
        <dbReference type="ARBA" id="ARBA00022448"/>
    </source>
</evidence>
<evidence type="ECO:0000313" key="10">
    <source>
        <dbReference type="Proteomes" id="UP000288805"/>
    </source>
</evidence>
<evidence type="ECO:0000256" key="6">
    <source>
        <dbReference type="ARBA" id="ARBA00023136"/>
    </source>
</evidence>
<feature type="transmembrane region" description="Helical" evidence="7">
    <location>
        <begin position="120"/>
        <end position="143"/>
    </location>
</feature>
<dbReference type="PANTHER" id="PTHR23500:SF109">
    <property type="entry name" value="SUGAR TRANSPORT PROTEIN 7"/>
    <property type="match status" value="1"/>
</dbReference>
<keyword evidence="6 7" id="KW-0472">Membrane</keyword>
<evidence type="ECO:0000256" key="2">
    <source>
        <dbReference type="ARBA" id="ARBA00010992"/>
    </source>
</evidence>
<accession>A0A438J893</accession>
<reference evidence="9 10" key="1">
    <citation type="journal article" date="2018" name="PLoS Genet.">
        <title>Population sequencing reveals clonal diversity and ancestral inbreeding in the grapevine cultivar Chardonnay.</title>
        <authorList>
            <person name="Roach M.J."/>
            <person name="Johnson D.L."/>
            <person name="Bohlmann J."/>
            <person name="van Vuuren H.J."/>
            <person name="Jones S.J."/>
            <person name="Pretorius I.S."/>
            <person name="Schmidt S.A."/>
            <person name="Borneman A.R."/>
        </authorList>
    </citation>
    <scope>NUCLEOTIDE SEQUENCE [LARGE SCALE GENOMIC DNA]</scope>
    <source>
        <strain evidence="10">cv. Chardonnay</strain>
        <tissue evidence="9">Leaf</tissue>
    </source>
</reference>
<dbReference type="Pfam" id="PF00083">
    <property type="entry name" value="Sugar_tr"/>
    <property type="match status" value="1"/>
</dbReference>
<keyword evidence="5 7" id="KW-1133">Transmembrane helix</keyword>
<feature type="transmembrane region" description="Helical" evidence="7">
    <location>
        <begin position="6"/>
        <end position="24"/>
    </location>
</feature>
<dbReference type="SUPFAM" id="SSF103473">
    <property type="entry name" value="MFS general substrate transporter"/>
    <property type="match status" value="1"/>
</dbReference>
<sequence length="248" mass="27405">MGWRLSLGLAALPAILMTVGGLFLPETPNSLIERGSREKGRRVLERIRGTNEVDAEFEDIVDASELANSIKHPFRNILERRNRPQLVMAICMPAFQILNGINSILFYAPVLFQTMGFGNATLYSSALTGAVLVLSTVVSIGLVDRLGRRVLLISGGIQMVLCQVTVAIILGAFGWSWGPLGWTVPSEIFPLETRSAGQSITVAGVPIEEMIFVWKKHWFWKRMVPGTPDVDDIDGLEAIQWSQVERQS</sequence>
<dbReference type="Gene3D" id="1.20.1250.20">
    <property type="entry name" value="MFS general substrate transporter like domains"/>
    <property type="match status" value="1"/>
</dbReference>
<proteinExistence type="inferred from homology"/>
<dbReference type="InterPro" id="IPR005828">
    <property type="entry name" value="MFS_sugar_transport-like"/>
</dbReference>
<dbReference type="PANTHER" id="PTHR23500">
    <property type="entry name" value="SOLUTE CARRIER FAMILY 2, FACILITATED GLUCOSE TRANSPORTER"/>
    <property type="match status" value="1"/>
</dbReference>
<dbReference type="GO" id="GO:0015144">
    <property type="term" value="F:carbohydrate transmembrane transporter activity"/>
    <property type="evidence" value="ECO:0007669"/>
    <property type="project" value="InterPro"/>
</dbReference>
<keyword evidence="9" id="KW-0762">Sugar transport</keyword>
<name>A0A438J893_VITVI</name>
<dbReference type="PROSITE" id="PS00216">
    <property type="entry name" value="SUGAR_TRANSPORT_1"/>
    <property type="match status" value="1"/>
</dbReference>
<comment type="subcellular location">
    <subcellularLocation>
        <location evidence="1">Membrane</location>
        <topology evidence="1">Multi-pass membrane protein</topology>
    </subcellularLocation>
</comment>
<comment type="similarity">
    <text evidence="2">Belongs to the major facilitator superfamily. Sugar transporter (TC 2.A.1.1) family.</text>
</comment>
<feature type="transmembrane region" description="Helical" evidence="7">
    <location>
        <begin position="86"/>
        <end position="108"/>
    </location>
</feature>
<keyword evidence="3" id="KW-0813">Transport</keyword>
<evidence type="ECO:0000256" key="4">
    <source>
        <dbReference type="ARBA" id="ARBA00022692"/>
    </source>
</evidence>
<dbReference type="PROSITE" id="PS50850">
    <property type="entry name" value="MFS"/>
    <property type="match status" value="1"/>
</dbReference>
<dbReference type="InterPro" id="IPR005829">
    <property type="entry name" value="Sugar_transporter_CS"/>
</dbReference>
<keyword evidence="4 7" id="KW-0812">Transmembrane</keyword>
<protein>
    <submittedName>
        <fullName evidence="9">Sugar transport protein 7</fullName>
    </submittedName>
</protein>
<evidence type="ECO:0000256" key="5">
    <source>
        <dbReference type="ARBA" id="ARBA00022989"/>
    </source>
</evidence>
<dbReference type="InterPro" id="IPR045262">
    <property type="entry name" value="STP/PLT_plant"/>
</dbReference>